<name>A0ABX8AJ43_9BRAD</name>
<dbReference type="Pfam" id="PF01590">
    <property type="entry name" value="GAF"/>
    <property type="match status" value="1"/>
</dbReference>
<evidence type="ECO:0000256" key="1">
    <source>
        <dbReference type="ARBA" id="ARBA00000085"/>
    </source>
</evidence>
<dbReference type="InterPro" id="IPR036097">
    <property type="entry name" value="HisK_dim/P_sf"/>
</dbReference>
<dbReference type="GO" id="GO:0016301">
    <property type="term" value="F:kinase activity"/>
    <property type="evidence" value="ECO:0007669"/>
    <property type="project" value="UniProtKB-KW"/>
</dbReference>
<keyword evidence="3" id="KW-0597">Phosphoprotein</keyword>
<feature type="domain" description="Histidine kinase" evidence="4">
    <location>
        <begin position="225"/>
        <end position="434"/>
    </location>
</feature>
<evidence type="ECO:0000256" key="2">
    <source>
        <dbReference type="ARBA" id="ARBA00012438"/>
    </source>
</evidence>
<keyword evidence="6" id="KW-1185">Reference proteome</keyword>
<dbReference type="EMBL" id="CP036498">
    <property type="protein sequence ID" value="QUS42408.1"/>
    <property type="molecule type" value="Genomic_DNA"/>
</dbReference>
<dbReference type="SMART" id="SM00387">
    <property type="entry name" value="HATPase_c"/>
    <property type="match status" value="1"/>
</dbReference>
<dbReference type="PANTHER" id="PTHR43102:SF2">
    <property type="entry name" value="GAF DOMAIN-CONTAINING PROTEIN"/>
    <property type="match status" value="1"/>
</dbReference>
<evidence type="ECO:0000313" key="6">
    <source>
        <dbReference type="Proteomes" id="UP000682843"/>
    </source>
</evidence>
<dbReference type="PROSITE" id="PS50109">
    <property type="entry name" value="HIS_KIN"/>
    <property type="match status" value="1"/>
</dbReference>
<evidence type="ECO:0000256" key="3">
    <source>
        <dbReference type="ARBA" id="ARBA00022553"/>
    </source>
</evidence>
<dbReference type="InterPro" id="IPR003594">
    <property type="entry name" value="HATPase_dom"/>
</dbReference>
<dbReference type="InterPro" id="IPR029016">
    <property type="entry name" value="GAF-like_dom_sf"/>
</dbReference>
<comment type="catalytic activity">
    <reaction evidence="1">
        <text>ATP + protein L-histidine = ADP + protein N-phospho-L-histidine.</text>
        <dbReference type="EC" id="2.7.13.3"/>
    </reaction>
</comment>
<dbReference type="InterPro" id="IPR005467">
    <property type="entry name" value="His_kinase_dom"/>
</dbReference>
<dbReference type="InterPro" id="IPR003661">
    <property type="entry name" value="HisK_dim/P_dom"/>
</dbReference>
<keyword evidence="5" id="KW-0808">Transferase</keyword>
<dbReference type="SUPFAM" id="SSF47384">
    <property type="entry name" value="Homodimeric domain of signal transducing histidine kinase"/>
    <property type="match status" value="1"/>
</dbReference>
<dbReference type="SUPFAM" id="SSF55781">
    <property type="entry name" value="GAF domain-like"/>
    <property type="match status" value="1"/>
</dbReference>
<evidence type="ECO:0000313" key="5">
    <source>
        <dbReference type="EMBL" id="QUS42408.1"/>
    </source>
</evidence>
<reference evidence="5 6" key="1">
    <citation type="submission" date="2019-02" db="EMBL/GenBank/DDBJ databases">
        <title>Emended description of the genus Rhodopseudomonas and description of Rhodopseudomonas albus sp. nov., a non-phototrophic, heavy-metal-tolerant bacterium isolated from garden soil.</title>
        <authorList>
            <person name="Bao Z."/>
            <person name="Cao W.W."/>
            <person name="Sato Y."/>
            <person name="Nishizawa T."/>
            <person name="Zhao J."/>
            <person name="Guo Y."/>
            <person name="Ohta H."/>
        </authorList>
    </citation>
    <scope>NUCLEOTIDE SEQUENCE [LARGE SCALE GENOMIC DNA]</scope>
    <source>
        <strain evidence="5 6">SK50-23</strain>
    </source>
</reference>
<dbReference type="Pfam" id="PF02518">
    <property type="entry name" value="HATPase_c"/>
    <property type="match status" value="1"/>
</dbReference>
<dbReference type="EC" id="2.7.13.3" evidence="2"/>
<dbReference type="InterPro" id="IPR003018">
    <property type="entry name" value="GAF"/>
</dbReference>
<sequence length="436" mass="47686">MRRPLSFVVAPFGAASKTDFQQCVETLVELARHRGVSYSVVASDKPKIAALHPNETERLKALRSYGILDTATEPSFDDITKIASYVCQTPMSIISLVDEGRQWFKSEIGLGVRQTPMEESICAHAILEHSFLEVEDVTKDARFSANPLVTGAPHLRFYAGALLRTPDGLPLGTVCVLDDKPRVLSPEQREVLAALARQVMAQMEFRRALVLADRLQRNISRLMAVAGHDLKQPLQVMVMAIDRVRAKLTDEKDRERLSYAIDAGMRMAEELDRLAETSVFGAGFGVPNLRAFAIQDVFDSITANWRLHAEAKGLELIVLPSAAQVVSDPGMLRAILGNLVGNAIKYTDHGRVLVGCRKRHNAVSIEVLDTGAGIPNEQLSSIFEAFHQINPASEGLGLGLSIVRRTAEALGHEIVLKSDLARGSHFTVTVPLAANT</sequence>
<gene>
    <name evidence="5" type="ORF">RPMA_13865</name>
</gene>
<dbReference type="Proteomes" id="UP000682843">
    <property type="component" value="Chromosome"/>
</dbReference>
<proteinExistence type="predicted"/>
<dbReference type="PANTHER" id="PTHR43102">
    <property type="entry name" value="SLR1143 PROTEIN"/>
    <property type="match status" value="1"/>
</dbReference>
<dbReference type="SUPFAM" id="SSF55874">
    <property type="entry name" value="ATPase domain of HSP90 chaperone/DNA topoisomerase II/histidine kinase"/>
    <property type="match status" value="1"/>
</dbReference>
<protein>
    <recommendedName>
        <fullName evidence="2">histidine kinase</fullName>
        <ecNumber evidence="2">2.7.13.3</ecNumber>
    </recommendedName>
</protein>
<dbReference type="InterPro" id="IPR036890">
    <property type="entry name" value="HATPase_C_sf"/>
</dbReference>
<dbReference type="PRINTS" id="PR00344">
    <property type="entry name" value="BCTRLSENSOR"/>
</dbReference>
<dbReference type="Gene3D" id="3.30.450.40">
    <property type="match status" value="1"/>
</dbReference>
<dbReference type="CDD" id="cd00082">
    <property type="entry name" value="HisKA"/>
    <property type="match status" value="1"/>
</dbReference>
<evidence type="ECO:0000259" key="4">
    <source>
        <dbReference type="PROSITE" id="PS50109"/>
    </source>
</evidence>
<dbReference type="Gene3D" id="3.30.565.10">
    <property type="entry name" value="Histidine kinase-like ATPase, C-terminal domain"/>
    <property type="match status" value="1"/>
</dbReference>
<accession>A0ABX8AJ43</accession>
<keyword evidence="5" id="KW-0418">Kinase</keyword>
<organism evidence="5 6">
    <name type="scientific">Tardiphaga alba</name>
    <dbReference type="NCBI Taxonomy" id="340268"/>
    <lineage>
        <taxon>Bacteria</taxon>
        <taxon>Pseudomonadati</taxon>
        <taxon>Pseudomonadota</taxon>
        <taxon>Alphaproteobacteria</taxon>
        <taxon>Hyphomicrobiales</taxon>
        <taxon>Nitrobacteraceae</taxon>
        <taxon>Tardiphaga</taxon>
    </lineage>
</organism>
<dbReference type="InterPro" id="IPR004358">
    <property type="entry name" value="Sig_transdc_His_kin-like_C"/>
</dbReference>